<dbReference type="EMBL" id="RBIE01000003">
    <property type="protein sequence ID" value="RKQ60624.1"/>
    <property type="molecule type" value="Genomic_DNA"/>
</dbReference>
<dbReference type="PANTHER" id="PTHR43861">
    <property type="entry name" value="TRANS-ACONITATE 2-METHYLTRANSFERASE-RELATED"/>
    <property type="match status" value="1"/>
</dbReference>
<dbReference type="Pfam" id="PF13489">
    <property type="entry name" value="Methyltransf_23"/>
    <property type="match status" value="1"/>
</dbReference>
<dbReference type="RefSeq" id="WP_121171540.1">
    <property type="nucleotide sequence ID" value="NZ_RBIE01000003.1"/>
</dbReference>
<dbReference type="AlphaFoldDB" id="A0A420W6A4"/>
<keyword evidence="2" id="KW-0808">Transferase</keyword>
<evidence type="ECO:0000313" key="2">
    <source>
        <dbReference type="EMBL" id="RKQ60624.1"/>
    </source>
</evidence>
<comment type="caution">
    <text evidence="2">The sequence shown here is derived from an EMBL/GenBank/DDBJ whole genome shotgun (WGS) entry which is preliminary data.</text>
</comment>
<reference evidence="2 3" key="1">
    <citation type="submission" date="2018-10" db="EMBL/GenBank/DDBJ databases">
        <title>Genomic Encyclopedia of Type Strains, Phase IV (KMG-IV): sequencing the most valuable type-strain genomes for metagenomic binning, comparative biology and taxonomic classification.</title>
        <authorList>
            <person name="Goeker M."/>
        </authorList>
    </citation>
    <scope>NUCLEOTIDE SEQUENCE [LARGE SCALE GENOMIC DNA]</scope>
    <source>
        <strain evidence="2 3">DSM 15521</strain>
    </source>
</reference>
<protein>
    <submittedName>
        <fullName evidence="2">O-antigen chain-terminating methyltransferase</fullName>
    </submittedName>
</protein>
<dbReference type="Proteomes" id="UP000280881">
    <property type="component" value="Unassembled WGS sequence"/>
</dbReference>
<dbReference type="Gene3D" id="3.40.50.150">
    <property type="entry name" value="Vaccinia Virus protein VP39"/>
    <property type="match status" value="1"/>
</dbReference>
<keyword evidence="3" id="KW-1185">Reference proteome</keyword>
<dbReference type="GO" id="GO:0032259">
    <property type="term" value="P:methylation"/>
    <property type="evidence" value="ECO:0007669"/>
    <property type="project" value="UniProtKB-KW"/>
</dbReference>
<dbReference type="Pfam" id="PF13946">
    <property type="entry name" value="DUF4214"/>
    <property type="match status" value="1"/>
</dbReference>
<keyword evidence="2" id="KW-0489">Methyltransferase</keyword>
<organism evidence="2 3">
    <name type="scientific">Thermovibrio guaymasensis</name>
    <dbReference type="NCBI Taxonomy" id="240167"/>
    <lineage>
        <taxon>Bacteria</taxon>
        <taxon>Pseudomonadati</taxon>
        <taxon>Aquificota</taxon>
        <taxon>Aquificia</taxon>
        <taxon>Desulfurobacteriales</taxon>
        <taxon>Desulfurobacteriaceae</taxon>
        <taxon>Thermovibrio</taxon>
    </lineage>
</organism>
<evidence type="ECO:0000259" key="1">
    <source>
        <dbReference type="Pfam" id="PF13946"/>
    </source>
</evidence>
<dbReference type="OrthoDB" id="9782855at2"/>
<evidence type="ECO:0000313" key="3">
    <source>
        <dbReference type="Proteomes" id="UP000280881"/>
    </source>
</evidence>
<dbReference type="InterPro" id="IPR025282">
    <property type="entry name" value="DUF4214"/>
</dbReference>
<name>A0A420W6A4_9BACT</name>
<sequence>MLEFKSKKVSSEVLIKEITKELTKLDKVVDESSKLETPSSTYTIGDFMNYHDEEFIKFAYKAILGREPDPEGFRHYLGKLRSGEFTRTDVIVRLRYSQEGRAKGVKILGIGKRAIYSYLSHVPVLGFIIKTLKFFFTVPKFMKLMNFLENSIYRNFQLMEKRVQLLESKQEEDISYITSELIEEKGNSLVLRAKLKKLEDKLEEESIPSKITVKIRDLNLDRSLDYYSNFENIFRGTSSEIKERLAQYLKFIPENLAKNYPVLDVGCGRGEFLELLSQRGINAVGIDLNRYTIAHLRERGFEVYNNDVNSYLKRAKGQFSAITAFQVIEHFDPDYLKEFLTLTYEKLVPGGVLILETLNPWNFEAFPRFYIDETHVKPIPPDTLTFILNWVGFKDLNLIFSSPLKEKKRKDDDLKKFYLDYAIVGYKR</sequence>
<accession>A0A420W6A4</accession>
<gene>
    <name evidence="2" type="ORF">C7457_1448</name>
</gene>
<proteinExistence type="predicted"/>
<dbReference type="InterPro" id="IPR029063">
    <property type="entry name" value="SAM-dependent_MTases_sf"/>
</dbReference>
<dbReference type="GO" id="GO:0008168">
    <property type="term" value="F:methyltransferase activity"/>
    <property type="evidence" value="ECO:0007669"/>
    <property type="project" value="UniProtKB-KW"/>
</dbReference>
<dbReference type="CDD" id="cd02440">
    <property type="entry name" value="AdoMet_MTases"/>
    <property type="match status" value="1"/>
</dbReference>
<feature type="domain" description="DUF4214" evidence="1">
    <location>
        <begin position="49"/>
        <end position="100"/>
    </location>
</feature>
<dbReference type="SUPFAM" id="SSF53335">
    <property type="entry name" value="S-adenosyl-L-methionine-dependent methyltransferases"/>
    <property type="match status" value="1"/>
</dbReference>